<evidence type="ECO:0000259" key="1">
    <source>
        <dbReference type="SMART" id="SM00382"/>
    </source>
</evidence>
<organism evidence="2 3">
    <name type="scientific">Candidatus Uhrbacteria bacterium GW2011_GWE2_45_35</name>
    <dbReference type="NCBI Taxonomy" id="1618993"/>
    <lineage>
        <taxon>Bacteria</taxon>
        <taxon>Candidatus Uhriibacteriota</taxon>
    </lineage>
</organism>
<dbReference type="GO" id="GO:0005524">
    <property type="term" value="F:ATP binding"/>
    <property type="evidence" value="ECO:0007669"/>
    <property type="project" value="InterPro"/>
</dbReference>
<accession>A0A0G1QJF8</accession>
<dbReference type="AlphaFoldDB" id="A0A0G1QJF8"/>
<dbReference type="Proteomes" id="UP000034354">
    <property type="component" value="Unassembled WGS sequence"/>
</dbReference>
<dbReference type="InterPro" id="IPR027417">
    <property type="entry name" value="P-loop_NTPase"/>
</dbReference>
<dbReference type="InterPro" id="IPR011704">
    <property type="entry name" value="ATPase_dyneun-rel_AAA"/>
</dbReference>
<dbReference type="GO" id="GO:0016887">
    <property type="term" value="F:ATP hydrolysis activity"/>
    <property type="evidence" value="ECO:0007669"/>
    <property type="project" value="InterPro"/>
</dbReference>
<dbReference type="InterPro" id="IPR003593">
    <property type="entry name" value="AAA+_ATPase"/>
</dbReference>
<dbReference type="SUPFAM" id="SSF52540">
    <property type="entry name" value="P-loop containing nucleoside triphosphate hydrolases"/>
    <property type="match status" value="1"/>
</dbReference>
<dbReference type="SMART" id="SM00382">
    <property type="entry name" value="AAA"/>
    <property type="match status" value="1"/>
</dbReference>
<reference evidence="2 3" key="1">
    <citation type="journal article" date="2015" name="Nature">
        <title>rRNA introns, odd ribosomes, and small enigmatic genomes across a large radiation of phyla.</title>
        <authorList>
            <person name="Brown C.T."/>
            <person name="Hug L.A."/>
            <person name="Thomas B.C."/>
            <person name="Sharon I."/>
            <person name="Castelle C.J."/>
            <person name="Singh A."/>
            <person name="Wilkins M.J."/>
            <person name="Williams K.H."/>
            <person name="Banfield J.F."/>
        </authorList>
    </citation>
    <scope>NUCLEOTIDE SEQUENCE [LARGE SCALE GENOMIC DNA]</scope>
</reference>
<dbReference type="EMBL" id="LCKW01000012">
    <property type="protein sequence ID" value="KKU08805.1"/>
    <property type="molecule type" value="Genomic_DNA"/>
</dbReference>
<comment type="caution">
    <text evidence="2">The sequence shown here is derived from an EMBL/GenBank/DDBJ whole genome shotgun (WGS) entry which is preliminary data.</text>
</comment>
<name>A0A0G1QJF8_9BACT</name>
<protein>
    <recommendedName>
        <fullName evidence="1">AAA+ ATPase domain-containing protein</fullName>
    </recommendedName>
</protein>
<feature type="domain" description="AAA+ ATPase" evidence="1">
    <location>
        <begin position="226"/>
        <end position="416"/>
    </location>
</feature>
<sequence>MNTKLIIFLSNFYNFMSEGSKKPGSEMGEYRRARGLERHGDSGERLKKTTEGGTIGELMAKIKGSLARRDQVAKRKETPVVVEDKDIKKEAADILAQFGEERTKELRKEAQGYLDDFMRRRKEILEIRDVLSDGIIELIREAHQSSEKESVAFWREIAKFEEEVKKTDELIERLAEQNPIAFEAHWLLKLRGYKKSFERTGIIETDAIRDKSEDLMNDVRRKLEGTNGVVALLGPTGSGKTVLAKKIAAEFSPNGEFEFISAHPKMTAEDLVERMGITVSGIDPEKVPEVIRQAQTRYVLEHPDATEAEKTKDLKTIEDIVNGRESQRVLKTEKILEAVGRAAAEGKLVVIDEFNYLPPDTLASINDLLSSGSRAKKGFGVILTGNIGKTYLKRQQLDPAFVNRILSGTVEYSYPPQELDKSLDNAVTSKEDIELGSKPAERDLFQVALTHLLDKKGNLLAPEAALEQVWKLSQVFSLVQKLAEGKDFRSLGLGGTGLQGVSVFKFETVALSFRNLNQVVREWKLDGFTKPLDWYVWQDIVRPASVLSEKEAAQLYYLFHDWGNLMAGDAWAGVSVDSTTWRLSGVESVRSPKRKAETLKPFLPAEVVRAVSGRELPDFSVSEEADIGRKKETETEAEIARMEKEFAAEKEAFEKEFNIEVFCAKYGEDIPAEAEAVPAN</sequence>
<gene>
    <name evidence="2" type="ORF">UX09_C0012G0018</name>
</gene>
<proteinExistence type="predicted"/>
<dbReference type="Pfam" id="PF07728">
    <property type="entry name" value="AAA_5"/>
    <property type="match status" value="1"/>
</dbReference>
<evidence type="ECO:0000313" key="3">
    <source>
        <dbReference type="Proteomes" id="UP000034354"/>
    </source>
</evidence>
<dbReference type="Gene3D" id="3.40.50.300">
    <property type="entry name" value="P-loop containing nucleotide triphosphate hydrolases"/>
    <property type="match status" value="1"/>
</dbReference>
<evidence type="ECO:0000313" key="2">
    <source>
        <dbReference type="EMBL" id="KKU08805.1"/>
    </source>
</evidence>